<feature type="active site" description="Proton donor/acceptor" evidence="4">
    <location>
        <position position="137"/>
    </location>
</feature>
<reference evidence="7" key="1">
    <citation type="submission" date="2017-04" db="EMBL/GenBank/DDBJ databases">
        <authorList>
            <person name="Varghese N."/>
            <person name="Submissions S."/>
        </authorList>
    </citation>
    <scope>NUCLEOTIDE SEQUENCE [LARGE SCALE GENOMIC DNA]</scope>
    <source>
        <strain evidence="7">K3S</strain>
    </source>
</reference>
<dbReference type="InterPro" id="IPR020625">
    <property type="entry name" value="Schiff_base-form_aldolases_AS"/>
</dbReference>
<dbReference type="GO" id="GO:0016829">
    <property type="term" value="F:lyase activity"/>
    <property type="evidence" value="ECO:0007669"/>
    <property type="project" value="UniProtKB-KW"/>
</dbReference>
<feature type="active site" description="Schiff-base intermediate with substrate" evidence="4">
    <location>
        <position position="166"/>
    </location>
</feature>
<evidence type="ECO:0000313" key="7">
    <source>
        <dbReference type="Proteomes" id="UP000192906"/>
    </source>
</evidence>
<keyword evidence="1 3" id="KW-0456">Lyase</keyword>
<dbReference type="PANTHER" id="PTHR12128">
    <property type="entry name" value="DIHYDRODIPICOLINATE SYNTHASE"/>
    <property type="match status" value="1"/>
</dbReference>
<feature type="binding site" evidence="5">
    <location>
        <position position="211"/>
    </location>
    <ligand>
        <name>pyruvate</name>
        <dbReference type="ChEBI" id="CHEBI:15361"/>
    </ligand>
</feature>
<evidence type="ECO:0000256" key="1">
    <source>
        <dbReference type="ARBA" id="ARBA00023239"/>
    </source>
</evidence>
<evidence type="ECO:0000313" key="6">
    <source>
        <dbReference type="EMBL" id="SMF35208.1"/>
    </source>
</evidence>
<dbReference type="PANTHER" id="PTHR12128:SF28">
    <property type="entry name" value="2-DEHYDRO-3-DEOXY-D-GLUCONATE ALDOLASE YAGE-RELATED"/>
    <property type="match status" value="1"/>
</dbReference>
<dbReference type="Proteomes" id="UP000192906">
    <property type="component" value="Unassembled WGS sequence"/>
</dbReference>
<dbReference type="EMBL" id="FWZU01000005">
    <property type="protein sequence ID" value="SMF35208.1"/>
    <property type="molecule type" value="Genomic_DNA"/>
</dbReference>
<accession>A0A1X7EJV1</accession>
<sequence>MSLYSLEGIIPPVPTIFNDNGEFDSKGMGVFIDRLVESDVDGLLFLGSAGEFSQLTNAVRKQVAEFCVAKVAGRKPVIIGTGACGTAEVIELSEHAASIGADAVIVVNPYYSLMNEDRLYKHYRTIAESVSLPVVMYNFPALTGQDLSPALVKRIALDCPNIIGIKDTVDCISHIRDLIFQVKSARKDFKIICGFDEYLFTTLMLGGDGAIPGTSNFAPEITCGIYKAFKNNDMESLKTLIPRLSILSQLYTLDVPFSWLLKEAVRFTGSDIPTGVAAPATEPEEDIKKRFTEILAEAGL</sequence>
<dbReference type="PROSITE" id="PS00666">
    <property type="entry name" value="DHDPS_2"/>
    <property type="match status" value="1"/>
</dbReference>
<protein>
    <submittedName>
        <fullName evidence="6">4-hydroxy-tetrahydrodipicolinate synthase</fullName>
    </submittedName>
</protein>
<keyword evidence="7" id="KW-1185">Reference proteome</keyword>
<dbReference type="OrthoDB" id="199953at2"/>
<dbReference type="Gene3D" id="3.20.20.70">
    <property type="entry name" value="Aldolase class I"/>
    <property type="match status" value="1"/>
</dbReference>
<proteinExistence type="inferred from homology"/>
<organism evidence="6 7">
    <name type="scientific">Desulfovibrio gilichinskyi</name>
    <dbReference type="NCBI Taxonomy" id="1519643"/>
    <lineage>
        <taxon>Bacteria</taxon>
        <taxon>Pseudomonadati</taxon>
        <taxon>Thermodesulfobacteriota</taxon>
        <taxon>Desulfovibrionia</taxon>
        <taxon>Desulfovibrionales</taxon>
        <taxon>Desulfovibrionaceae</taxon>
        <taxon>Desulfovibrio</taxon>
    </lineage>
</organism>
<evidence type="ECO:0000256" key="2">
    <source>
        <dbReference type="ARBA" id="ARBA00023270"/>
    </source>
</evidence>
<dbReference type="GO" id="GO:0005829">
    <property type="term" value="C:cytosol"/>
    <property type="evidence" value="ECO:0007669"/>
    <property type="project" value="TreeGrafter"/>
</dbReference>
<dbReference type="AlphaFoldDB" id="A0A1X7EJV1"/>
<dbReference type="PIRSF" id="PIRSF001365">
    <property type="entry name" value="DHDPS"/>
    <property type="match status" value="1"/>
</dbReference>
<evidence type="ECO:0000256" key="5">
    <source>
        <dbReference type="PIRSR" id="PIRSR001365-2"/>
    </source>
</evidence>
<dbReference type="CDD" id="cd00408">
    <property type="entry name" value="DHDPS-like"/>
    <property type="match status" value="1"/>
</dbReference>
<gene>
    <name evidence="6" type="ORF">SAMN06295933_3055</name>
</gene>
<dbReference type="SMART" id="SM01130">
    <property type="entry name" value="DHDPS"/>
    <property type="match status" value="1"/>
</dbReference>
<dbReference type="SUPFAM" id="SSF51569">
    <property type="entry name" value="Aldolase"/>
    <property type="match status" value="1"/>
</dbReference>
<dbReference type="InterPro" id="IPR013785">
    <property type="entry name" value="Aldolase_TIM"/>
</dbReference>
<name>A0A1X7EJV1_9BACT</name>
<dbReference type="Pfam" id="PF00701">
    <property type="entry name" value="DHDPS"/>
    <property type="match status" value="1"/>
</dbReference>
<dbReference type="PRINTS" id="PR00146">
    <property type="entry name" value="DHPICSNTHASE"/>
</dbReference>
<dbReference type="STRING" id="1519643.SAMN06295933_3055"/>
<dbReference type="RefSeq" id="WP_085103754.1">
    <property type="nucleotide sequence ID" value="NZ_FWZU01000005.1"/>
</dbReference>
<evidence type="ECO:0000256" key="4">
    <source>
        <dbReference type="PIRSR" id="PIRSR001365-1"/>
    </source>
</evidence>
<evidence type="ECO:0000256" key="3">
    <source>
        <dbReference type="PIRNR" id="PIRNR001365"/>
    </source>
</evidence>
<dbReference type="InterPro" id="IPR002220">
    <property type="entry name" value="DapA-like"/>
</dbReference>
<comment type="similarity">
    <text evidence="3">Belongs to the DapA family.</text>
</comment>
<keyword evidence="2" id="KW-0704">Schiff base</keyword>